<keyword evidence="1" id="KW-0472">Membrane</keyword>
<feature type="transmembrane region" description="Helical" evidence="1">
    <location>
        <begin position="28"/>
        <end position="51"/>
    </location>
</feature>
<keyword evidence="1" id="KW-0812">Transmembrane</keyword>
<evidence type="ECO:0000313" key="3">
    <source>
        <dbReference type="Proteomes" id="UP000053881"/>
    </source>
</evidence>
<sequence>MEQIYEMNEPTETVEKKGRIHHSRKQTFIHYAVAVAMTMILMSTGVFSQLLKMSDTVEDKESRHTESFVESFLDQRGSIINKFELGAQFKEGKQNE</sequence>
<protein>
    <submittedName>
        <fullName evidence="2">Uncharacterized protein</fullName>
    </submittedName>
</protein>
<dbReference type="PATRIC" id="fig|217031.4.peg.5410"/>
<dbReference type="AlphaFoldDB" id="A0A0Q9Y212"/>
<gene>
    <name evidence="2" type="ORF">ACA29_15915</name>
</gene>
<organism evidence="2 3">
    <name type="scientific">Lederbergia galactosidilytica</name>
    <dbReference type="NCBI Taxonomy" id="217031"/>
    <lineage>
        <taxon>Bacteria</taxon>
        <taxon>Bacillati</taxon>
        <taxon>Bacillota</taxon>
        <taxon>Bacilli</taxon>
        <taxon>Bacillales</taxon>
        <taxon>Bacillaceae</taxon>
        <taxon>Lederbergia</taxon>
    </lineage>
</organism>
<keyword evidence="1" id="KW-1133">Transmembrane helix</keyword>
<dbReference type="Proteomes" id="UP000053881">
    <property type="component" value="Unassembled WGS sequence"/>
</dbReference>
<proteinExistence type="predicted"/>
<dbReference type="EMBL" id="LGPB01000117">
    <property type="protein sequence ID" value="KRG11642.1"/>
    <property type="molecule type" value="Genomic_DNA"/>
</dbReference>
<evidence type="ECO:0000313" key="2">
    <source>
        <dbReference type="EMBL" id="KRG11642.1"/>
    </source>
</evidence>
<reference evidence="2 3" key="1">
    <citation type="submission" date="2015-06" db="EMBL/GenBank/DDBJ databases">
        <title>Genome sequencing project of Bacillus galactosidilyticus PL133.</title>
        <authorList>
            <person name="Gaiero J."/>
            <person name="Nicol R."/>
            <person name="Habash M."/>
        </authorList>
    </citation>
    <scope>NUCLEOTIDE SEQUENCE [LARGE SCALE GENOMIC DNA]</scope>
    <source>
        <strain evidence="2 3">PL133</strain>
    </source>
</reference>
<accession>A0A0Q9Y212</accession>
<evidence type="ECO:0000256" key="1">
    <source>
        <dbReference type="SAM" id="Phobius"/>
    </source>
</evidence>
<comment type="caution">
    <text evidence="2">The sequence shown here is derived from an EMBL/GenBank/DDBJ whole genome shotgun (WGS) entry which is preliminary data.</text>
</comment>
<name>A0A0Q9Y212_9BACI</name>